<dbReference type="RefSeq" id="WP_368005888.1">
    <property type="nucleotide sequence ID" value="NZ_JAMXFF010000009.1"/>
</dbReference>
<keyword evidence="2" id="KW-1185">Reference proteome</keyword>
<dbReference type="Proteomes" id="UP001525890">
    <property type="component" value="Unassembled WGS sequence"/>
</dbReference>
<evidence type="ECO:0000313" key="1">
    <source>
        <dbReference type="EMBL" id="MCT7966239.1"/>
    </source>
</evidence>
<reference evidence="1 2" key="1">
    <citation type="journal article" date="2022" name="Front. Microbiol.">
        <title>High genomic differentiation and limited gene flow indicate recent cryptic speciation within the genus Laspinema (cyanobacteria).</title>
        <authorList>
            <person name="Stanojkovic A."/>
            <person name="Skoupy S."/>
            <person name="Skaloud P."/>
            <person name="Dvorak P."/>
        </authorList>
    </citation>
    <scope>NUCLEOTIDE SEQUENCE [LARGE SCALE GENOMIC DNA]</scope>
    <source>
        <strain evidence="1 2">D2a</strain>
    </source>
</reference>
<evidence type="ECO:0000313" key="2">
    <source>
        <dbReference type="Proteomes" id="UP001525890"/>
    </source>
</evidence>
<proteinExistence type="predicted"/>
<comment type="caution">
    <text evidence="1">The sequence shown here is derived from an EMBL/GenBank/DDBJ whole genome shotgun (WGS) entry which is preliminary data.</text>
</comment>
<protein>
    <submittedName>
        <fullName evidence="1">Uncharacterized protein</fullName>
    </submittedName>
</protein>
<organism evidence="1 2">
    <name type="scientific">Laspinema palackyanum D2a</name>
    <dbReference type="NCBI Taxonomy" id="2953684"/>
    <lineage>
        <taxon>Bacteria</taxon>
        <taxon>Bacillati</taxon>
        <taxon>Cyanobacteriota</taxon>
        <taxon>Cyanophyceae</taxon>
        <taxon>Oscillatoriophycideae</taxon>
        <taxon>Oscillatoriales</taxon>
        <taxon>Laspinemataceae</taxon>
        <taxon>Laspinema</taxon>
        <taxon>Laspinema palackyanum</taxon>
    </lineage>
</organism>
<name>A0ABT2MNC2_9CYAN</name>
<accession>A0ABT2MNC2</accession>
<gene>
    <name evidence="1" type="ORF">NG799_07820</name>
</gene>
<sequence length="533" mass="60302">MALELFEPSYYRSVNPDLGGLSNEQALQHLITFGLVEGREFSRWVTPQMLDTYADWNCGIYPNAEAFNSPQTRLRTAFEHLRDFGLDEGRPLRVQTDLVIFSPFSPAIQLRVRPEYFNAEYYQQRYADLGGLSNQQLFQHFVNFGVNEGRQGSSSFSVQTYLENSGDLQQIGFTNEQALEHFIRFGVDEGKQRTRLSFVSQVQDRLQENLVYSSLYYRSQHPDLGGFNDTQLFEHFQDFGRDEGRRASPYFDVNTYLASNVDLQQAGLTNRDAIAHFMAFGFEELRQKTPLAAEVEALKNNLATAPFLGEVQLGIRQNLHEVRQVANPDRVDGLISNENRVDYYRLEYLRNPILEFPGLSDQINIKVINVNPDFFPESLRDPLNLDVLWTGIDAQVLEQVNLPIETTVLPPEAFTVVAEVNSTDPNSLVLEVLTQQNFNQQNVNPENLVLMVEASDELTNPTPYSVIYRYPFLAPPPPPIPLYPALPPDLPPECFDSPIASMASLPLAMVEAGSLSDALWDLGQSPEGFNLLG</sequence>
<dbReference type="EMBL" id="JAMXFF010000009">
    <property type="protein sequence ID" value="MCT7966239.1"/>
    <property type="molecule type" value="Genomic_DNA"/>
</dbReference>